<dbReference type="Proteomes" id="UP000248128">
    <property type="component" value="Unassembled WGS sequence"/>
</dbReference>
<comment type="caution">
    <text evidence="1">The sequence shown here is derived from an EMBL/GenBank/DDBJ whole genome shotgun (WGS) entry which is preliminary data.</text>
</comment>
<organism evidence="1 2">
    <name type="scientific">Bifidobacterium asteroides</name>
    <dbReference type="NCBI Taxonomy" id="1684"/>
    <lineage>
        <taxon>Bacteria</taxon>
        <taxon>Bacillati</taxon>
        <taxon>Actinomycetota</taxon>
        <taxon>Actinomycetes</taxon>
        <taxon>Bifidobacteriales</taxon>
        <taxon>Bifidobacteriaceae</taxon>
        <taxon>Bifidobacterium</taxon>
    </lineage>
</organism>
<name>A0A318MIV5_9BIFI</name>
<dbReference type="AlphaFoldDB" id="A0A318MIV5"/>
<sequence>MPTSSSIIAGPGWFRFSDMIGGCRCRSSVGANGNDRGGWIQRQQEQGLIGIQSEDGLGSLPALVALPPVWIGLIPGDGLRWLQNQCLLGYHAASAT</sequence>
<proteinExistence type="predicted"/>
<reference evidence="1 2" key="1">
    <citation type="submission" date="2018-05" db="EMBL/GenBank/DDBJ databases">
        <title>Reference genomes for bee gut microbiota database.</title>
        <authorList>
            <person name="Ellegaard K.M."/>
        </authorList>
    </citation>
    <scope>NUCLEOTIDE SEQUENCE [LARGE SCALE GENOMIC DNA]</scope>
    <source>
        <strain evidence="1 2">ESL0199</strain>
    </source>
</reference>
<evidence type="ECO:0000313" key="1">
    <source>
        <dbReference type="EMBL" id="PXY86560.1"/>
    </source>
</evidence>
<gene>
    <name evidence="1" type="ORF">DKK74_06955</name>
</gene>
<dbReference type="EMBL" id="QGLK01000005">
    <property type="protein sequence ID" value="PXY86560.1"/>
    <property type="molecule type" value="Genomic_DNA"/>
</dbReference>
<evidence type="ECO:0000313" key="2">
    <source>
        <dbReference type="Proteomes" id="UP000248128"/>
    </source>
</evidence>
<protein>
    <submittedName>
        <fullName evidence="1">Uncharacterized protein</fullName>
    </submittedName>
</protein>
<accession>A0A318MIV5</accession>